<dbReference type="PANTHER" id="PTHR34322:SF2">
    <property type="entry name" value="TRANSPOSASE IS200-LIKE DOMAIN-CONTAINING PROTEIN"/>
    <property type="match status" value="1"/>
</dbReference>
<protein>
    <submittedName>
        <fullName evidence="2">Transposase</fullName>
    </submittedName>
</protein>
<organism evidence="2 3">
    <name type="scientific">Candidatus Desulfatibia vada</name>
    <dbReference type="NCBI Taxonomy" id="2841696"/>
    <lineage>
        <taxon>Bacteria</taxon>
        <taxon>Pseudomonadati</taxon>
        <taxon>Thermodesulfobacteriota</taxon>
        <taxon>Desulfobacteria</taxon>
        <taxon>Desulfobacterales</taxon>
        <taxon>Desulfobacterales incertae sedis</taxon>
        <taxon>Candidatus Desulfatibia</taxon>
    </lineage>
</organism>
<feature type="domain" description="Transposase IS200-like" evidence="1">
    <location>
        <begin position="9"/>
        <end position="105"/>
    </location>
</feature>
<name>A0A8J6NQ68_9BACT</name>
<dbReference type="InterPro" id="IPR036515">
    <property type="entry name" value="Transposase_17_sf"/>
</dbReference>
<dbReference type="EMBL" id="JACNIG010000145">
    <property type="protein sequence ID" value="MBC8431476.1"/>
    <property type="molecule type" value="Genomic_DNA"/>
</dbReference>
<dbReference type="Pfam" id="PF01797">
    <property type="entry name" value="Y1_Tnp"/>
    <property type="match status" value="1"/>
</dbReference>
<accession>A0A8J6NQ68</accession>
<dbReference type="GO" id="GO:0004803">
    <property type="term" value="F:transposase activity"/>
    <property type="evidence" value="ECO:0007669"/>
    <property type="project" value="InterPro"/>
</dbReference>
<evidence type="ECO:0000259" key="1">
    <source>
        <dbReference type="SMART" id="SM01321"/>
    </source>
</evidence>
<dbReference type="GO" id="GO:0006313">
    <property type="term" value="P:DNA transposition"/>
    <property type="evidence" value="ECO:0007669"/>
    <property type="project" value="InterPro"/>
</dbReference>
<dbReference type="SUPFAM" id="SSF143422">
    <property type="entry name" value="Transposase IS200-like"/>
    <property type="match status" value="1"/>
</dbReference>
<proteinExistence type="predicted"/>
<dbReference type="AlphaFoldDB" id="A0A8J6NQ68"/>
<dbReference type="SMART" id="SM01321">
    <property type="entry name" value="Y1_Tnp"/>
    <property type="match status" value="1"/>
</dbReference>
<dbReference type="GO" id="GO:0003677">
    <property type="term" value="F:DNA binding"/>
    <property type="evidence" value="ECO:0007669"/>
    <property type="project" value="InterPro"/>
</dbReference>
<dbReference type="Gene3D" id="3.30.70.1290">
    <property type="entry name" value="Transposase IS200-like"/>
    <property type="match status" value="1"/>
</dbReference>
<reference evidence="2 3" key="1">
    <citation type="submission" date="2020-08" db="EMBL/GenBank/DDBJ databases">
        <title>Bridging the membrane lipid divide: bacteria of the FCB group superphylum have the potential to synthesize archaeal ether lipids.</title>
        <authorList>
            <person name="Villanueva L."/>
            <person name="Von Meijenfeldt F.A.B."/>
            <person name="Westbye A.B."/>
            <person name="Yadav S."/>
            <person name="Hopmans E.C."/>
            <person name="Dutilh B.E."/>
            <person name="Sinninghe Damste J.S."/>
        </authorList>
    </citation>
    <scope>NUCLEOTIDE SEQUENCE [LARGE SCALE GENOMIC DNA]</scope>
    <source>
        <strain evidence="2">NIOZ-UU17</strain>
    </source>
</reference>
<sequence>MARPWRIQYDGAYYHVLSRGNEGRDIFYDREDRKVFLETLGETSERFDVEVYAFVLMSSHYHILLQTRGANLSRAMQWFESRTPEGSITGISGPVICFRGDSRAFWWKTMPTW</sequence>
<comment type="caution">
    <text evidence="2">The sequence shown here is derived from an EMBL/GenBank/DDBJ whole genome shotgun (WGS) entry which is preliminary data.</text>
</comment>
<evidence type="ECO:0000313" key="3">
    <source>
        <dbReference type="Proteomes" id="UP000605201"/>
    </source>
</evidence>
<gene>
    <name evidence="2" type="ORF">H8D96_06110</name>
</gene>
<dbReference type="PANTHER" id="PTHR34322">
    <property type="entry name" value="TRANSPOSASE, Y1_TNP DOMAIN-CONTAINING"/>
    <property type="match status" value="1"/>
</dbReference>
<dbReference type="Proteomes" id="UP000605201">
    <property type="component" value="Unassembled WGS sequence"/>
</dbReference>
<evidence type="ECO:0000313" key="2">
    <source>
        <dbReference type="EMBL" id="MBC8431476.1"/>
    </source>
</evidence>
<dbReference type="InterPro" id="IPR002686">
    <property type="entry name" value="Transposase_17"/>
</dbReference>